<dbReference type="InterPro" id="IPR043504">
    <property type="entry name" value="Peptidase_S1_PA_chymotrypsin"/>
</dbReference>
<feature type="compositionally biased region" description="Acidic residues" evidence="1">
    <location>
        <begin position="574"/>
        <end position="583"/>
    </location>
</feature>
<comment type="caution">
    <text evidence="2">The sequence shown here is derived from an EMBL/GenBank/DDBJ whole genome shotgun (WGS) entry which is preliminary data.</text>
</comment>
<accession>A0A918RD91</accession>
<keyword evidence="3" id="KW-1185">Reference proteome</keyword>
<dbReference type="Proteomes" id="UP000623010">
    <property type="component" value="Unassembled WGS sequence"/>
</dbReference>
<evidence type="ECO:0000256" key="1">
    <source>
        <dbReference type="SAM" id="MobiDB-lite"/>
    </source>
</evidence>
<dbReference type="SUPFAM" id="SSF50494">
    <property type="entry name" value="Trypsin-like serine proteases"/>
    <property type="match status" value="1"/>
</dbReference>
<evidence type="ECO:0008006" key="4">
    <source>
        <dbReference type="Google" id="ProtNLM"/>
    </source>
</evidence>
<reference evidence="2" key="2">
    <citation type="submission" date="2020-09" db="EMBL/GenBank/DDBJ databases">
        <authorList>
            <person name="Sun Q."/>
            <person name="Ohkuma M."/>
        </authorList>
    </citation>
    <scope>NUCLEOTIDE SEQUENCE</scope>
    <source>
        <strain evidence="2">JCM 5016</strain>
    </source>
</reference>
<reference evidence="2" key="1">
    <citation type="journal article" date="2014" name="Int. J. Syst. Evol. Microbiol.">
        <title>Complete genome sequence of Corynebacterium casei LMG S-19264T (=DSM 44701T), isolated from a smear-ripened cheese.</title>
        <authorList>
            <consortium name="US DOE Joint Genome Institute (JGI-PGF)"/>
            <person name="Walter F."/>
            <person name="Albersmeier A."/>
            <person name="Kalinowski J."/>
            <person name="Ruckert C."/>
        </authorList>
    </citation>
    <scope>NUCLEOTIDE SEQUENCE</scope>
    <source>
        <strain evidence="2">JCM 5016</strain>
    </source>
</reference>
<sequence length="589" mass="62829">MAYREEMTLHHHREHPWRVRVDDDGGTPCGAGVLLDDRRVLTCAHVVRLAGAEPGGSTPRLRISSVACRPEWTRTARVVPGSWVHRDGTRRGDVALLRLDEPAGCGIRTTLWKAPVSGGRVRVYGFPQAEPYGVAADAELAGPAGREGEWGQLKQVRAGDPWIERGYSGAGVMALGGEFDGRVIGIVVANYVNGDARAAWMLPTETVLTYLPQIAGFTGGAPADRLGPADGAPPGDVLGDPLRLALTRELARLLDSGWSGTAVVGTGGSVTAGDSWLVRLVRTADPAARATVSDAELTGAPRGTVLALGSIDAACSARGRSVDDVRGYLVQRFGLPGGDDRTVVEQLLRRTPPACLVVGSVDRARDAPALVRNLLAPLAARARSRGMRLVLGFEDRPPDGLPHDVALDPEPLAVAGAVVGGVGAAEAQAAVGRLAAAEDAAARLEEEHGRRFFAAPRLPPRVAPRLRVRLAVARATEPNPELAAVLRAAAAARAEAAGYERAVRRLVADHEDLCAVLELHRVRAARFFGEEDRRLAERYAPALRALHTVPVDLVAARELVRRYTDEADRRIEAEQEEQEEQEERGEQGG</sequence>
<organism evidence="2 3">
    <name type="scientific">Streptomyces echinoruber</name>
    <dbReference type="NCBI Taxonomy" id="68898"/>
    <lineage>
        <taxon>Bacteria</taxon>
        <taxon>Bacillati</taxon>
        <taxon>Actinomycetota</taxon>
        <taxon>Actinomycetes</taxon>
        <taxon>Kitasatosporales</taxon>
        <taxon>Streptomycetaceae</taxon>
        <taxon>Streptomyces</taxon>
    </lineage>
</organism>
<dbReference type="AlphaFoldDB" id="A0A918RD91"/>
<proteinExistence type="predicted"/>
<evidence type="ECO:0000313" key="3">
    <source>
        <dbReference type="Proteomes" id="UP000623010"/>
    </source>
</evidence>
<evidence type="ECO:0000313" key="2">
    <source>
        <dbReference type="EMBL" id="GGZ94685.1"/>
    </source>
</evidence>
<dbReference type="Gene3D" id="2.40.10.10">
    <property type="entry name" value="Trypsin-like serine proteases"/>
    <property type="match status" value="2"/>
</dbReference>
<dbReference type="Pfam" id="PF13365">
    <property type="entry name" value="Trypsin_2"/>
    <property type="match status" value="1"/>
</dbReference>
<protein>
    <recommendedName>
        <fullName evidence="4">Serine protease</fullName>
    </recommendedName>
</protein>
<name>A0A918RD91_9ACTN</name>
<gene>
    <name evidence="2" type="ORF">GCM10010389_37080</name>
</gene>
<dbReference type="EMBL" id="BMWH01000014">
    <property type="protein sequence ID" value="GGZ94685.1"/>
    <property type="molecule type" value="Genomic_DNA"/>
</dbReference>
<dbReference type="InterPro" id="IPR009003">
    <property type="entry name" value="Peptidase_S1_PA"/>
</dbReference>
<feature type="region of interest" description="Disordered" evidence="1">
    <location>
        <begin position="570"/>
        <end position="589"/>
    </location>
</feature>